<organism evidence="4 5">
    <name type="scientific">Mycena chlorophos</name>
    <name type="common">Agaric fungus</name>
    <name type="synonym">Agaricus chlorophos</name>
    <dbReference type="NCBI Taxonomy" id="658473"/>
    <lineage>
        <taxon>Eukaryota</taxon>
        <taxon>Fungi</taxon>
        <taxon>Dikarya</taxon>
        <taxon>Basidiomycota</taxon>
        <taxon>Agaricomycotina</taxon>
        <taxon>Agaricomycetes</taxon>
        <taxon>Agaricomycetidae</taxon>
        <taxon>Agaricales</taxon>
        <taxon>Marasmiineae</taxon>
        <taxon>Mycenaceae</taxon>
        <taxon>Mycena</taxon>
    </lineage>
</organism>
<protein>
    <recommendedName>
        <fullName evidence="6">RING-type domain-containing protein</fullName>
    </recommendedName>
</protein>
<accession>A0ABQ0LMV2</accession>
<reference evidence="4" key="1">
    <citation type="submission" date="2014-09" db="EMBL/GenBank/DDBJ databases">
        <title>Genome sequence of the luminous mushroom Mycena chlorophos for searching fungal bioluminescence genes.</title>
        <authorList>
            <person name="Tanaka Y."/>
            <person name="Kasuga D."/>
            <person name="Oba Y."/>
            <person name="Hase S."/>
            <person name="Sato K."/>
            <person name="Oba Y."/>
            <person name="Sakakibara Y."/>
        </authorList>
    </citation>
    <scope>NUCLEOTIDE SEQUENCE</scope>
</reference>
<evidence type="ECO:0008006" key="6">
    <source>
        <dbReference type="Google" id="ProtNLM"/>
    </source>
</evidence>
<dbReference type="Gene3D" id="3.30.40.10">
    <property type="entry name" value="Zinc/RING finger domain, C3HC4 (zinc finger)"/>
    <property type="match status" value="1"/>
</dbReference>
<dbReference type="SUPFAM" id="SSF57850">
    <property type="entry name" value="RING/U-box"/>
    <property type="match status" value="1"/>
</dbReference>
<dbReference type="InterPro" id="IPR013083">
    <property type="entry name" value="Znf_RING/FYVE/PHD"/>
</dbReference>
<dbReference type="InterPro" id="IPR017907">
    <property type="entry name" value="Znf_RING_CS"/>
</dbReference>
<dbReference type="PROSITE" id="PS00518">
    <property type="entry name" value="ZF_RING_1"/>
    <property type="match status" value="1"/>
</dbReference>
<proteinExistence type="predicted"/>
<evidence type="ECO:0000256" key="1">
    <source>
        <dbReference type="ARBA" id="ARBA00022723"/>
    </source>
</evidence>
<keyword evidence="3" id="KW-0862">Zinc</keyword>
<sequence length="202" mass="23326">MPTEYEWAIQQPNVTVLPKTSECFVSWTDHGAHRSPEWAVYDRVWAHGDRTPEAAAWTTEAAYTTDERPPETPACQLPNAANFAGTSCRILFGDLPRCGHEFCYGCLRERFNTTFVCMTCGKLVMRPLEVKDSVETQQRRAAYYAEKYGWVDKSEVTYDFTGLTFPRRDLMYLDNEARRFKSPERVYPEWEPSHRSLGVGMD</sequence>
<dbReference type="Proteomes" id="UP000815677">
    <property type="component" value="Unassembled WGS sequence"/>
</dbReference>
<dbReference type="EMBL" id="DF847780">
    <property type="protein sequence ID" value="GAT52433.1"/>
    <property type="molecule type" value="Genomic_DNA"/>
</dbReference>
<gene>
    <name evidence="4" type="ORF">MCHLO_09482</name>
</gene>
<evidence type="ECO:0000256" key="2">
    <source>
        <dbReference type="ARBA" id="ARBA00022771"/>
    </source>
</evidence>
<keyword evidence="1" id="KW-0479">Metal-binding</keyword>
<name>A0ABQ0LMV2_MYCCL</name>
<keyword evidence="2" id="KW-0863">Zinc-finger</keyword>
<evidence type="ECO:0000313" key="4">
    <source>
        <dbReference type="EMBL" id="GAT52433.1"/>
    </source>
</evidence>
<evidence type="ECO:0000256" key="3">
    <source>
        <dbReference type="ARBA" id="ARBA00022833"/>
    </source>
</evidence>
<evidence type="ECO:0000313" key="5">
    <source>
        <dbReference type="Proteomes" id="UP000815677"/>
    </source>
</evidence>
<keyword evidence="5" id="KW-1185">Reference proteome</keyword>